<evidence type="ECO:0000313" key="6">
    <source>
        <dbReference type="Proteomes" id="UP000054359"/>
    </source>
</evidence>
<dbReference type="OrthoDB" id="10411688at2759"/>
<feature type="non-terminal residue" evidence="5">
    <location>
        <position position="73"/>
    </location>
</feature>
<accession>A0A087T7R2</accession>
<feature type="domain" description="Sushi" evidence="4">
    <location>
        <begin position="16"/>
        <end position="73"/>
    </location>
</feature>
<keyword evidence="3" id="KW-0732">Signal</keyword>
<dbReference type="PROSITE" id="PS50923">
    <property type="entry name" value="SUSHI"/>
    <property type="match status" value="1"/>
</dbReference>
<dbReference type="InterPro" id="IPR035976">
    <property type="entry name" value="Sushi/SCR/CCP_sf"/>
</dbReference>
<dbReference type="AlphaFoldDB" id="A0A087T7R2"/>
<evidence type="ECO:0000256" key="2">
    <source>
        <dbReference type="PROSITE-ProRule" id="PRU00302"/>
    </source>
</evidence>
<proteinExistence type="predicted"/>
<dbReference type="SUPFAM" id="SSF57535">
    <property type="entry name" value="Complement control module/SCR domain"/>
    <property type="match status" value="1"/>
</dbReference>
<dbReference type="Pfam" id="PF00084">
    <property type="entry name" value="Sushi"/>
    <property type="match status" value="1"/>
</dbReference>
<keyword evidence="1" id="KW-1015">Disulfide bond</keyword>
<keyword evidence="6" id="KW-1185">Reference proteome</keyword>
<evidence type="ECO:0000256" key="1">
    <source>
        <dbReference type="ARBA" id="ARBA00023157"/>
    </source>
</evidence>
<sequence>MLEFCVVTVLLQMALGACIIPKRTIPNGSIRYHRRRDFKSTQDQETHILLFRCNHGYTRVGPRVIFCKNDEWT</sequence>
<reference evidence="5 6" key="1">
    <citation type="submission" date="2013-11" db="EMBL/GenBank/DDBJ databases">
        <title>Genome sequencing of Stegodyphus mimosarum.</title>
        <authorList>
            <person name="Bechsgaard J."/>
        </authorList>
    </citation>
    <scope>NUCLEOTIDE SEQUENCE [LARGE SCALE GENOMIC DNA]</scope>
</reference>
<dbReference type="Proteomes" id="UP000054359">
    <property type="component" value="Unassembled WGS sequence"/>
</dbReference>
<dbReference type="EMBL" id="KK113845">
    <property type="protein sequence ID" value="KFM61151.1"/>
    <property type="molecule type" value="Genomic_DNA"/>
</dbReference>
<feature type="signal peptide" evidence="3">
    <location>
        <begin position="1"/>
        <end position="16"/>
    </location>
</feature>
<dbReference type="CDD" id="cd00033">
    <property type="entry name" value="CCP"/>
    <property type="match status" value="1"/>
</dbReference>
<gene>
    <name evidence="5" type="ORF">X975_15833</name>
</gene>
<evidence type="ECO:0000259" key="4">
    <source>
        <dbReference type="PROSITE" id="PS50923"/>
    </source>
</evidence>
<comment type="caution">
    <text evidence="2">Lacks conserved residue(s) required for the propagation of feature annotation.</text>
</comment>
<organism evidence="5 6">
    <name type="scientific">Stegodyphus mimosarum</name>
    <name type="common">African social velvet spider</name>
    <dbReference type="NCBI Taxonomy" id="407821"/>
    <lineage>
        <taxon>Eukaryota</taxon>
        <taxon>Metazoa</taxon>
        <taxon>Ecdysozoa</taxon>
        <taxon>Arthropoda</taxon>
        <taxon>Chelicerata</taxon>
        <taxon>Arachnida</taxon>
        <taxon>Araneae</taxon>
        <taxon>Araneomorphae</taxon>
        <taxon>Entelegynae</taxon>
        <taxon>Eresoidea</taxon>
        <taxon>Eresidae</taxon>
        <taxon>Stegodyphus</taxon>
    </lineage>
</organism>
<dbReference type="InterPro" id="IPR000436">
    <property type="entry name" value="Sushi_SCR_CCP_dom"/>
</dbReference>
<evidence type="ECO:0000256" key="3">
    <source>
        <dbReference type="SAM" id="SignalP"/>
    </source>
</evidence>
<protein>
    <recommendedName>
        <fullName evidence="4">Sushi domain-containing protein</fullName>
    </recommendedName>
</protein>
<feature type="chain" id="PRO_5001829377" description="Sushi domain-containing protein" evidence="3">
    <location>
        <begin position="17"/>
        <end position="73"/>
    </location>
</feature>
<name>A0A087T7R2_STEMI</name>
<keyword evidence="2" id="KW-0768">Sushi</keyword>
<evidence type="ECO:0000313" key="5">
    <source>
        <dbReference type="EMBL" id="KFM61151.1"/>
    </source>
</evidence>
<dbReference type="Gene3D" id="2.10.70.10">
    <property type="entry name" value="Complement Module, domain 1"/>
    <property type="match status" value="1"/>
</dbReference>